<organism evidence="1 2">
    <name type="scientific">Bipolaris victoriae (strain FI3)</name>
    <name type="common">Victoria blight of oats agent</name>
    <name type="synonym">Cochliobolus victoriae</name>
    <dbReference type="NCBI Taxonomy" id="930091"/>
    <lineage>
        <taxon>Eukaryota</taxon>
        <taxon>Fungi</taxon>
        <taxon>Dikarya</taxon>
        <taxon>Ascomycota</taxon>
        <taxon>Pezizomycotina</taxon>
        <taxon>Dothideomycetes</taxon>
        <taxon>Pleosporomycetidae</taxon>
        <taxon>Pleosporales</taxon>
        <taxon>Pleosporineae</taxon>
        <taxon>Pleosporaceae</taxon>
        <taxon>Bipolaris</taxon>
    </lineage>
</organism>
<sequence>MHVLYTTTKQCRRVCNWGRPVCWSDKKKKVKRRLQLSADGAEIMAILEPYWHIFNFVLEHEQRPKIQALIPWTISRSSPLVLIHFLEGLVEESGAAAYPCWVSHELRRSSHKYNHCDYSIRLFLGHFLRCLGEVDAKIEWFAVDAKPLFLFHWYGNPLQLKVRHSVFSITTRSGEEYIADFTIEQFGYPSEMWFMGKQEYVEKCTTGQEMIQPCEMEIASAMEGKIETTGKVEVIRELCRKLDFRAWRRWDEDSRIEWLEKVVEEALKRRGEGGQGVLMVGASVGD</sequence>
<dbReference type="Proteomes" id="UP000054337">
    <property type="component" value="Unassembled WGS sequence"/>
</dbReference>
<dbReference type="GeneID" id="26259872"/>
<gene>
    <name evidence="1" type="ORF">COCVIDRAFT_94468</name>
</gene>
<dbReference type="EMBL" id="KI968717">
    <property type="protein sequence ID" value="EUN28795.1"/>
    <property type="molecule type" value="Genomic_DNA"/>
</dbReference>
<dbReference type="HOGENOM" id="CLU_987454_0_0_1"/>
<name>W7ERS1_BIPV3</name>
<dbReference type="RefSeq" id="XP_014558404.1">
    <property type="nucleotide sequence ID" value="XM_014702918.1"/>
</dbReference>
<protein>
    <submittedName>
        <fullName evidence="1">Uncharacterized protein</fullName>
    </submittedName>
</protein>
<evidence type="ECO:0000313" key="1">
    <source>
        <dbReference type="EMBL" id="EUN28795.1"/>
    </source>
</evidence>
<dbReference type="AlphaFoldDB" id="W7ERS1"/>
<reference evidence="1 2" key="1">
    <citation type="journal article" date="2013" name="PLoS Genet.">
        <title>Comparative genome structure, secondary metabolite, and effector coding capacity across Cochliobolus pathogens.</title>
        <authorList>
            <person name="Condon B.J."/>
            <person name="Leng Y."/>
            <person name="Wu D."/>
            <person name="Bushley K.E."/>
            <person name="Ohm R.A."/>
            <person name="Otillar R."/>
            <person name="Martin J."/>
            <person name="Schackwitz W."/>
            <person name="Grimwood J."/>
            <person name="MohdZainudin N."/>
            <person name="Xue C."/>
            <person name="Wang R."/>
            <person name="Manning V.A."/>
            <person name="Dhillon B."/>
            <person name="Tu Z.J."/>
            <person name="Steffenson B.J."/>
            <person name="Salamov A."/>
            <person name="Sun H."/>
            <person name="Lowry S."/>
            <person name="LaButti K."/>
            <person name="Han J."/>
            <person name="Copeland A."/>
            <person name="Lindquist E."/>
            <person name="Barry K."/>
            <person name="Schmutz J."/>
            <person name="Baker S.E."/>
            <person name="Ciuffetti L.M."/>
            <person name="Grigoriev I.V."/>
            <person name="Zhong S."/>
            <person name="Turgeon B.G."/>
        </authorList>
    </citation>
    <scope>NUCLEOTIDE SEQUENCE [LARGE SCALE GENOMIC DNA]</scope>
    <source>
        <strain evidence="1 2">FI3</strain>
    </source>
</reference>
<evidence type="ECO:0000313" key="2">
    <source>
        <dbReference type="Proteomes" id="UP000054337"/>
    </source>
</evidence>
<accession>W7ERS1</accession>
<proteinExistence type="predicted"/>
<keyword evidence="2" id="KW-1185">Reference proteome</keyword>
<dbReference type="OrthoDB" id="3778887at2759"/>